<evidence type="ECO:0000313" key="5">
    <source>
        <dbReference type="Proteomes" id="UP001596022"/>
    </source>
</evidence>
<dbReference type="Pfam" id="PF03963">
    <property type="entry name" value="FlgD"/>
    <property type="match status" value="1"/>
</dbReference>
<protein>
    <submittedName>
        <fullName evidence="4">Flagellar hook assembly protein FlgD</fullName>
    </submittedName>
</protein>
<feature type="region of interest" description="Disordered" evidence="3">
    <location>
        <begin position="139"/>
        <end position="161"/>
    </location>
</feature>
<name>A0ABV9GGB1_9BACL</name>
<dbReference type="RefSeq" id="WP_376844395.1">
    <property type="nucleotide sequence ID" value="NZ_JBHSFW010000001.1"/>
</dbReference>
<accession>A0ABV9GGB1</accession>
<comment type="similarity">
    <text evidence="1">Belongs to the FlgD family.</text>
</comment>
<dbReference type="EMBL" id="JBHSFW010000001">
    <property type="protein sequence ID" value="MFC4617347.1"/>
    <property type="molecule type" value="Genomic_DNA"/>
</dbReference>
<proteinExistence type="inferred from homology"/>
<keyword evidence="5" id="KW-1185">Reference proteome</keyword>
<evidence type="ECO:0000256" key="1">
    <source>
        <dbReference type="ARBA" id="ARBA00010577"/>
    </source>
</evidence>
<evidence type="ECO:0000256" key="3">
    <source>
        <dbReference type="SAM" id="MobiDB-lite"/>
    </source>
</evidence>
<comment type="caution">
    <text evidence="4">The sequence shown here is derived from an EMBL/GenBank/DDBJ whole genome shotgun (WGS) entry which is preliminary data.</text>
</comment>
<keyword evidence="4" id="KW-0969">Cilium</keyword>
<gene>
    <name evidence="4" type="primary">flgD</name>
    <name evidence="4" type="ORF">ACFO4N_01230</name>
</gene>
<keyword evidence="4" id="KW-0282">Flagellum</keyword>
<evidence type="ECO:0000313" key="4">
    <source>
        <dbReference type="EMBL" id="MFC4617347.1"/>
    </source>
</evidence>
<dbReference type="Proteomes" id="UP001596022">
    <property type="component" value="Unassembled WGS sequence"/>
</dbReference>
<sequence length="161" mass="17721">MNVDPTLLWQGSNQSKPPSNTLGKDDFLKLLVTELQSQDPLQPMEDKEFISQMATFTSLEQTNNMVALLQQFVLTQLNGYLGEQSHVIGKQITWNVKPDQASGKNDVETKTGVVTAVGVKDGNLVYYTKDGETVDPNSVVKIEETSEANGDEKEDSGEEIV</sequence>
<dbReference type="InterPro" id="IPR005648">
    <property type="entry name" value="FlgD"/>
</dbReference>
<feature type="compositionally biased region" description="Acidic residues" evidence="3">
    <location>
        <begin position="152"/>
        <end position="161"/>
    </location>
</feature>
<evidence type="ECO:0000256" key="2">
    <source>
        <dbReference type="ARBA" id="ARBA00022795"/>
    </source>
</evidence>
<keyword evidence="2" id="KW-1005">Bacterial flagellum biogenesis</keyword>
<dbReference type="NCBIfam" id="NF007197">
    <property type="entry name" value="PRK09618.1"/>
    <property type="match status" value="1"/>
</dbReference>
<keyword evidence="4" id="KW-0966">Cell projection</keyword>
<organism evidence="4 5">
    <name type="scientific">Camelliibacillus cellulosilyticus</name>
    <dbReference type="NCBI Taxonomy" id="2174486"/>
    <lineage>
        <taxon>Bacteria</taxon>
        <taxon>Bacillati</taxon>
        <taxon>Bacillota</taxon>
        <taxon>Bacilli</taxon>
        <taxon>Bacillales</taxon>
        <taxon>Sporolactobacillaceae</taxon>
        <taxon>Camelliibacillus</taxon>
    </lineage>
</organism>
<reference evidence="5" key="1">
    <citation type="journal article" date="2019" name="Int. J. Syst. Evol. Microbiol.">
        <title>The Global Catalogue of Microorganisms (GCM) 10K type strain sequencing project: providing services to taxonomists for standard genome sequencing and annotation.</title>
        <authorList>
            <consortium name="The Broad Institute Genomics Platform"/>
            <consortium name="The Broad Institute Genome Sequencing Center for Infectious Disease"/>
            <person name="Wu L."/>
            <person name="Ma J."/>
        </authorList>
    </citation>
    <scope>NUCLEOTIDE SEQUENCE [LARGE SCALE GENOMIC DNA]</scope>
    <source>
        <strain evidence="5">CGMCC 1.16306</strain>
    </source>
</reference>